<dbReference type="SUPFAM" id="SSF52540">
    <property type="entry name" value="P-loop containing nucleoside triphosphate hydrolases"/>
    <property type="match status" value="1"/>
</dbReference>
<dbReference type="STRING" id="1448308.A0A2T2P8N3"/>
<dbReference type="InterPro" id="IPR027417">
    <property type="entry name" value="P-loop_NTPase"/>
</dbReference>
<dbReference type="AlphaFoldDB" id="A0A2T2P8N3"/>
<dbReference type="Gene3D" id="3.40.50.300">
    <property type="entry name" value="P-loop containing nucleotide triphosphate hydrolases"/>
    <property type="match status" value="1"/>
</dbReference>
<evidence type="ECO:0000259" key="2">
    <source>
        <dbReference type="Pfam" id="PF00004"/>
    </source>
</evidence>
<dbReference type="PANTHER" id="PTHR46411">
    <property type="entry name" value="FAMILY ATPASE, PUTATIVE-RELATED"/>
    <property type="match status" value="1"/>
</dbReference>
<evidence type="ECO:0000259" key="4">
    <source>
        <dbReference type="Pfam" id="PF23232"/>
    </source>
</evidence>
<feature type="domain" description="AAA+ ATPase lid" evidence="4">
    <location>
        <begin position="472"/>
        <end position="586"/>
    </location>
</feature>
<evidence type="ECO:0000313" key="6">
    <source>
        <dbReference type="Proteomes" id="UP000240883"/>
    </source>
</evidence>
<dbReference type="InterPro" id="IPR054289">
    <property type="entry name" value="DUF7025"/>
</dbReference>
<dbReference type="Pfam" id="PF22942">
    <property type="entry name" value="DUF7025"/>
    <property type="match status" value="1"/>
</dbReference>
<proteinExistence type="predicted"/>
<dbReference type="Pfam" id="PF23232">
    <property type="entry name" value="AAA_lid_13"/>
    <property type="match status" value="1"/>
</dbReference>
<dbReference type="GO" id="GO:0005524">
    <property type="term" value="F:ATP binding"/>
    <property type="evidence" value="ECO:0007669"/>
    <property type="project" value="InterPro"/>
</dbReference>
<name>A0A2T2P8N3_CORCC</name>
<evidence type="ECO:0000259" key="3">
    <source>
        <dbReference type="Pfam" id="PF22942"/>
    </source>
</evidence>
<evidence type="ECO:0000313" key="5">
    <source>
        <dbReference type="EMBL" id="PSN73728.1"/>
    </source>
</evidence>
<reference evidence="5 6" key="1">
    <citation type="journal article" date="2018" name="Front. Microbiol.">
        <title>Genome-Wide Analysis of Corynespora cassiicola Leaf Fall Disease Putative Effectors.</title>
        <authorList>
            <person name="Lopez D."/>
            <person name="Ribeiro S."/>
            <person name="Label P."/>
            <person name="Fumanal B."/>
            <person name="Venisse J.S."/>
            <person name="Kohler A."/>
            <person name="de Oliveira R.R."/>
            <person name="Labutti K."/>
            <person name="Lipzen A."/>
            <person name="Lail K."/>
            <person name="Bauer D."/>
            <person name="Ohm R.A."/>
            <person name="Barry K.W."/>
            <person name="Spatafora J."/>
            <person name="Grigoriev I.V."/>
            <person name="Martin F.M."/>
            <person name="Pujade-Renaud V."/>
        </authorList>
    </citation>
    <scope>NUCLEOTIDE SEQUENCE [LARGE SCALE GENOMIC DNA]</scope>
    <source>
        <strain evidence="5 6">Philippines</strain>
    </source>
</reference>
<gene>
    <name evidence="5" type="ORF">BS50DRAFT_629714</name>
</gene>
<feature type="compositionally biased region" description="Basic and acidic residues" evidence="1">
    <location>
        <begin position="595"/>
        <end position="608"/>
    </location>
</feature>
<dbReference type="EMBL" id="KZ678129">
    <property type="protein sequence ID" value="PSN73728.1"/>
    <property type="molecule type" value="Genomic_DNA"/>
</dbReference>
<organism evidence="5 6">
    <name type="scientific">Corynespora cassiicola Philippines</name>
    <dbReference type="NCBI Taxonomy" id="1448308"/>
    <lineage>
        <taxon>Eukaryota</taxon>
        <taxon>Fungi</taxon>
        <taxon>Dikarya</taxon>
        <taxon>Ascomycota</taxon>
        <taxon>Pezizomycotina</taxon>
        <taxon>Dothideomycetes</taxon>
        <taxon>Pleosporomycetidae</taxon>
        <taxon>Pleosporales</taxon>
        <taxon>Corynesporascaceae</taxon>
        <taxon>Corynespora</taxon>
    </lineage>
</organism>
<dbReference type="PANTHER" id="PTHR46411:SF3">
    <property type="entry name" value="AAA+ ATPASE DOMAIN-CONTAINING PROTEIN"/>
    <property type="match status" value="1"/>
</dbReference>
<dbReference type="Proteomes" id="UP000240883">
    <property type="component" value="Unassembled WGS sequence"/>
</dbReference>
<protein>
    <submittedName>
        <fullName evidence="5">Uncharacterized protein</fullName>
    </submittedName>
</protein>
<dbReference type="InterPro" id="IPR056599">
    <property type="entry name" value="AAA_lid_fung"/>
</dbReference>
<keyword evidence="6" id="KW-1185">Reference proteome</keyword>
<feature type="domain" description="DUF7025" evidence="3">
    <location>
        <begin position="234"/>
        <end position="330"/>
    </location>
</feature>
<evidence type="ECO:0000256" key="1">
    <source>
        <dbReference type="SAM" id="MobiDB-lite"/>
    </source>
</evidence>
<feature type="region of interest" description="Disordered" evidence="1">
    <location>
        <begin position="595"/>
        <end position="621"/>
    </location>
</feature>
<feature type="domain" description="ATPase AAA-type core" evidence="2">
    <location>
        <begin position="385"/>
        <end position="451"/>
    </location>
</feature>
<dbReference type="GO" id="GO:0016887">
    <property type="term" value="F:ATP hydrolysis activity"/>
    <property type="evidence" value="ECO:0007669"/>
    <property type="project" value="InterPro"/>
</dbReference>
<dbReference type="OrthoDB" id="10042665at2759"/>
<sequence>MLKAVEADDFSVGMVYFGEIMPSIHRSLAKTKSVVNPRITIKIPREKDDSEYFVSTGTEDKDATKSVGTKYENVDYNLQYSQQPHSGTEKPLWSLSTPQPELFEIYENSSGILPVLEQRYSVASSKRNCQMDSLAYTLSFLLNVLRSVMIYSTSMANNKQDSLVDGVFKYPYMDIALYLEEIQGYRSDTSGVRSKHTDDYNTQSDRHIDVLSKFMYQNSPINLRQLEMMWSHNTPITTFAGVKILLRPGENVFSEEDRKLNALLLEKVDGGVQYPVNARETTTASEYLITLWSLTFNGFSIGRQKRSVLIPFFQNERNITSLPVFPVRFQDDLDDGATKKRLINRGKQYFKYCQEASFLEYTGKASDLADKFADFVQGKGEGQIILLHGPPGTSKTLTAECVAEFTKRPLLQFTAADLGDKPEDLEKNLLRFFKDANDWDAVALLDEADIRVGRFDEAFTSRIHVAIGYDRLDDKARLKIWENLFEKFKDDAKHGGKKILVDQDAKQFVEKNVDLRDLQWNGREIRNAFQTAVALAMYDHRKTFDVNKDDSDDSEPSYPTVEEKHLKQVVNLSTAFKKYMRSTRHDMKYSDYAWKHGLRDDEHDEPKKDRKKSVKDRNQTP</sequence>
<dbReference type="InterPro" id="IPR003959">
    <property type="entry name" value="ATPase_AAA_core"/>
</dbReference>
<accession>A0A2T2P8N3</accession>
<dbReference type="Pfam" id="PF00004">
    <property type="entry name" value="AAA"/>
    <property type="match status" value="1"/>
</dbReference>